<evidence type="ECO:0000256" key="12">
    <source>
        <dbReference type="SAM" id="Coils"/>
    </source>
</evidence>
<keyword evidence="6" id="KW-0548">Nucleotidyltransferase</keyword>
<reference evidence="14" key="1">
    <citation type="journal article" date="2016" name="J. Biotechnol.">
        <title>Refined Pichia pastoris reference genome sequence.</title>
        <authorList>
            <person name="Sturmberger L."/>
            <person name="Chappell T."/>
            <person name="Geier M."/>
            <person name="Krainer F."/>
            <person name="Day K.J."/>
            <person name="Vide U."/>
            <person name="Trstenjak S."/>
            <person name="Schiefer A."/>
            <person name="Richardson T."/>
            <person name="Soriaga L."/>
            <person name="Darnhofer B."/>
            <person name="Birner-Gruenberger R."/>
            <person name="Glick B.S."/>
            <person name="Tolstorukov I."/>
            <person name="Cregg J."/>
            <person name="Madden K."/>
            <person name="Glieder A."/>
        </authorList>
    </citation>
    <scope>NUCLEOTIDE SEQUENCE</scope>
    <source>
        <strain evidence="14">CBS 7435</strain>
        <plasmid evidence="14">unnamed</plasmid>
    </source>
</reference>
<feature type="coiled-coil region" evidence="12">
    <location>
        <begin position="49"/>
        <end position="76"/>
    </location>
</feature>
<dbReference type="Pfam" id="PF03175">
    <property type="entry name" value="DNA_pol_B_2"/>
    <property type="match status" value="1"/>
</dbReference>
<evidence type="ECO:0000256" key="6">
    <source>
        <dbReference type="ARBA" id="ARBA00022695"/>
    </source>
</evidence>
<dbReference type="SUPFAM" id="SSF56672">
    <property type="entry name" value="DNA/RNA polymerases"/>
    <property type="match status" value="1"/>
</dbReference>
<keyword evidence="8" id="KW-0239">DNA-directed DNA polymerase</keyword>
<geneLocation type="plasmid" evidence="14">
    <name>unnamed</name>
</geneLocation>
<dbReference type="Gene3D" id="3.90.1600.10">
    <property type="entry name" value="Palm domain of DNA polymerase"/>
    <property type="match status" value="1"/>
</dbReference>
<keyword evidence="7" id="KW-0235">DNA replication</keyword>
<dbReference type="Gene3D" id="4.10.80.20">
    <property type="entry name" value="DNA polymerase, domain 5"/>
    <property type="match status" value="1"/>
</dbReference>
<reference evidence="14" key="2">
    <citation type="submission" date="2017-11" db="EMBL/GenBank/DDBJ databases">
        <authorList>
            <person name="Han C.G."/>
        </authorList>
    </citation>
    <scope>NUCLEOTIDE SEQUENCE</scope>
    <source>
        <strain evidence="14">CBS 7435</strain>
        <plasmid evidence="14">unnamed</plasmid>
    </source>
</reference>
<dbReference type="GO" id="GO:0006260">
    <property type="term" value="P:DNA replication"/>
    <property type="evidence" value="ECO:0007669"/>
    <property type="project" value="UniProtKB-KW"/>
</dbReference>
<dbReference type="GO" id="GO:0003677">
    <property type="term" value="F:DNA binding"/>
    <property type="evidence" value="ECO:0007669"/>
    <property type="project" value="UniProtKB-KW"/>
</dbReference>
<keyword evidence="9" id="KW-0238">DNA-binding</keyword>
<dbReference type="InterPro" id="IPR012337">
    <property type="entry name" value="RNaseH-like_sf"/>
</dbReference>
<comment type="similarity">
    <text evidence="2">Belongs to the DNA polymerase type-B family.</text>
</comment>
<dbReference type="GO" id="GO:0003887">
    <property type="term" value="F:DNA-directed DNA polymerase activity"/>
    <property type="evidence" value="ECO:0007669"/>
    <property type="project" value="UniProtKB-KW"/>
</dbReference>
<dbReference type="SMART" id="SM00486">
    <property type="entry name" value="POLBc"/>
    <property type="match status" value="1"/>
</dbReference>
<name>A0A2R4PI93_9ASCO</name>
<sequence length="985" mass="114451">MPLFSNLEYDNNLETAISKLHEELGDNFDSLPQTIKDSMIEMKRQLLHKEWFDNNIKRHEDRMKKAEETADRLLALGGELPERIGYLKSYHRFKSISVSFQEDSLLLRNPVLLVDNRIVSFSKEHIISLKDRMIETLEEAASYTDVDRDYTGYMYFRIFTNGISVASTRSISVYLDKIDLSIDRLFDAFEVVIEQISAVKNGYENVFSTENKSNVVFYFTALYFPSPKSILKWGDNFPPIIKRDSFDIFTANDINVDCVTQCSNFLSEGLQCKNIKEICNYFNDQVCILTLVDHLKDIRDISGYTDLRILRESPIQSISVLNPEIKYLLKYNGHLGVIFNLKRQKNIGFTSYDPLSVHGRVERITVCFDIETYFDPQEEKDQTHIPYLCCFCFTYNDVVGDILEFEGRDCVAQMIEYISKSCKKLRVKEIELVAHNGGAYDFHYILSSMHNPSIINNILIRNNSFISFTFIHENVTFNVKDSYSFLLCSLSNAAKAFDVSVGKTDFPHHEVKQKKDLLKVFQKWLSVDNIIDSTIEKEKMIIDVRHVINYQKDGDSRKLIDWAKDYCCNDVIVLANVWLKFKDAVFNIFGAKIVDQTYTLAAMSFRLFQAHVSPDIRLYHPVKEDYLNMRSSLVGGRCISLNGTHDDITCLDVKSLYPAAMAFYDHPYGKYKRVRDHKHIGIYYVQVIINKNISNGFFPIKYDKTVNYSANYGFTYSSWYTSVDIDIGLEEGHSFTYIPFDEQGHVGYAWESKGKIFKDYVENTLYKLKLKYEIENNKVKRQVIKIIMNSLWGKFAQKWVDDKYQIKNPEDVNLDLEEAYKIWDTDYMLIKSSTNKQTGTKPIQNGVFVLSYARKHMKLLWDAASYPDSKCIYSDTDSMCVNKFNFDAELPSGMKVVGSELGQLEIEHTFFNMICVGKKQYIGSYYQDGEIKYKKRFKGVPIQYITPELYIHLLNDKTAQIKFLKFRREWGSVKGYIESKNVKAT</sequence>
<evidence type="ECO:0000256" key="2">
    <source>
        <dbReference type="ARBA" id="ARBA00005755"/>
    </source>
</evidence>
<evidence type="ECO:0000256" key="7">
    <source>
        <dbReference type="ARBA" id="ARBA00022705"/>
    </source>
</evidence>
<evidence type="ECO:0000256" key="4">
    <source>
        <dbReference type="ARBA" id="ARBA00014385"/>
    </source>
</evidence>
<dbReference type="SUPFAM" id="SSF53098">
    <property type="entry name" value="Ribonuclease H-like"/>
    <property type="match status" value="1"/>
</dbReference>
<evidence type="ECO:0000256" key="3">
    <source>
        <dbReference type="ARBA" id="ARBA00012417"/>
    </source>
</evidence>
<dbReference type="EC" id="2.7.7.7" evidence="3"/>
<comment type="catalytic activity">
    <reaction evidence="11">
        <text>DNA(n) + a 2'-deoxyribonucleoside 5'-triphosphate = DNA(n+1) + diphosphate</text>
        <dbReference type="Rhea" id="RHEA:22508"/>
        <dbReference type="Rhea" id="RHEA-COMP:17339"/>
        <dbReference type="Rhea" id="RHEA-COMP:17340"/>
        <dbReference type="ChEBI" id="CHEBI:33019"/>
        <dbReference type="ChEBI" id="CHEBI:61560"/>
        <dbReference type="ChEBI" id="CHEBI:173112"/>
        <dbReference type="EC" id="2.7.7.7"/>
    </reaction>
</comment>
<dbReference type="Gene3D" id="1.10.287.690">
    <property type="entry name" value="Helix hairpin bin"/>
    <property type="match status" value="1"/>
</dbReference>
<keyword evidence="12" id="KW-0175">Coiled coil</keyword>
<dbReference type="InterPro" id="IPR043502">
    <property type="entry name" value="DNA/RNA_pol_sf"/>
</dbReference>
<dbReference type="InterPro" id="IPR036397">
    <property type="entry name" value="RNaseH_sf"/>
</dbReference>
<dbReference type="PRINTS" id="PR00106">
    <property type="entry name" value="DNAPOLB"/>
</dbReference>
<dbReference type="PANTHER" id="PTHR33568">
    <property type="entry name" value="DNA POLYMERASE"/>
    <property type="match status" value="1"/>
</dbReference>
<evidence type="ECO:0000313" key="14">
    <source>
        <dbReference type="EMBL" id="AVX51679.1"/>
    </source>
</evidence>
<evidence type="ECO:0000256" key="9">
    <source>
        <dbReference type="ARBA" id="ARBA00023125"/>
    </source>
</evidence>
<evidence type="ECO:0000256" key="5">
    <source>
        <dbReference type="ARBA" id="ARBA00022679"/>
    </source>
</evidence>
<keyword evidence="10" id="KW-0539">Nucleus</keyword>
<evidence type="ECO:0000256" key="11">
    <source>
        <dbReference type="ARBA" id="ARBA00049244"/>
    </source>
</evidence>
<dbReference type="Gene3D" id="3.30.420.10">
    <property type="entry name" value="Ribonuclease H-like superfamily/Ribonuclease H"/>
    <property type="match status" value="1"/>
</dbReference>
<dbReference type="InterPro" id="IPR006172">
    <property type="entry name" value="DNA-dir_DNA_pol_B"/>
</dbReference>
<dbReference type="PANTHER" id="PTHR33568:SF3">
    <property type="entry name" value="DNA-DIRECTED DNA POLYMERASE"/>
    <property type="match status" value="1"/>
</dbReference>
<organism evidence="14">
    <name type="scientific">Komagataella phaffii</name>
    <dbReference type="NCBI Taxonomy" id="460519"/>
    <lineage>
        <taxon>Eukaryota</taxon>
        <taxon>Fungi</taxon>
        <taxon>Dikarya</taxon>
        <taxon>Ascomycota</taxon>
        <taxon>Saccharomycotina</taxon>
        <taxon>Pichiomycetes</taxon>
        <taxon>Pichiales</taxon>
        <taxon>Pichiaceae</taxon>
        <taxon>Komagataella</taxon>
    </lineage>
</organism>
<accession>A0A2R4PI93</accession>
<protein>
    <recommendedName>
        <fullName evidence="4">Probable DNA polymerase</fullName>
        <ecNumber evidence="3">2.7.7.7</ecNumber>
    </recommendedName>
</protein>
<dbReference type="AlphaFoldDB" id="A0A2R4PI93"/>
<dbReference type="GO" id="GO:0005634">
    <property type="term" value="C:nucleus"/>
    <property type="evidence" value="ECO:0007669"/>
    <property type="project" value="UniProtKB-SubCell"/>
</dbReference>
<evidence type="ECO:0000256" key="1">
    <source>
        <dbReference type="ARBA" id="ARBA00004123"/>
    </source>
</evidence>
<evidence type="ECO:0000259" key="13">
    <source>
        <dbReference type="Pfam" id="PF03175"/>
    </source>
</evidence>
<dbReference type="InterPro" id="IPR023211">
    <property type="entry name" value="DNA_pol_palm_dom_sf"/>
</dbReference>
<proteinExistence type="inferred from homology"/>
<comment type="subcellular location">
    <subcellularLocation>
        <location evidence="1">Nucleus</location>
    </subcellularLocation>
</comment>
<dbReference type="EMBL" id="MG491504">
    <property type="protein sequence ID" value="AVX51679.1"/>
    <property type="molecule type" value="Genomic_DNA"/>
</dbReference>
<dbReference type="GO" id="GO:0000166">
    <property type="term" value="F:nucleotide binding"/>
    <property type="evidence" value="ECO:0007669"/>
    <property type="project" value="InterPro"/>
</dbReference>
<keyword evidence="5" id="KW-0808">Transferase</keyword>
<evidence type="ECO:0000256" key="8">
    <source>
        <dbReference type="ARBA" id="ARBA00022932"/>
    </source>
</evidence>
<dbReference type="Gene3D" id="3.30.1770.10">
    <property type="entry name" value="TPR 1 domain of DNA polymerase"/>
    <property type="match status" value="1"/>
</dbReference>
<feature type="domain" description="DNA-directed DNA polymerase family B mitochondria/virus" evidence="13">
    <location>
        <begin position="425"/>
        <end position="864"/>
    </location>
</feature>
<evidence type="ECO:0000256" key="10">
    <source>
        <dbReference type="ARBA" id="ARBA00023242"/>
    </source>
</evidence>
<dbReference type="InterPro" id="IPR004868">
    <property type="entry name" value="DNA-dir_DNA_pol_B_mt/vir"/>
</dbReference>
<keyword evidence="14" id="KW-0614">Plasmid</keyword>